<dbReference type="Gramene" id="PRQ37445">
    <property type="protein sequence ID" value="PRQ37445"/>
    <property type="gene ID" value="RchiOBHm_Chr4g0402671"/>
</dbReference>
<protein>
    <submittedName>
        <fullName evidence="3">Uncharacterized protein</fullName>
    </submittedName>
</protein>
<dbReference type="Proteomes" id="UP000238479">
    <property type="component" value="Chromosome 4"/>
</dbReference>
<keyword evidence="2" id="KW-0472">Membrane</keyword>
<accession>A0A2P6QTC8</accession>
<keyword evidence="2" id="KW-1133">Transmembrane helix</keyword>
<keyword evidence="2" id="KW-0812">Transmembrane</keyword>
<feature type="region of interest" description="Disordered" evidence="1">
    <location>
        <begin position="1"/>
        <end position="25"/>
    </location>
</feature>
<sequence>MKRQSKSTGTTSSVDPKIKSTSSSQRLVAPLAWWFTASVLFFVVSVLLEQFCNQY</sequence>
<keyword evidence="4" id="KW-1185">Reference proteome</keyword>
<reference evidence="3 4" key="1">
    <citation type="journal article" date="2018" name="Nat. Genet.">
        <title>The Rosa genome provides new insights in the design of modern roses.</title>
        <authorList>
            <person name="Bendahmane M."/>
        </authorList>
    </citation>
    <scope>NUCLEOTIDE SEQUENCE [LARGE SCALE GENOMIC DNA]</scope>
    <source>
        <strain evidence="4">cv. Old Blush</strain>
    </source>
</reference>
<organism evidence="3 4">
    <name type="scientific">Rosa chinensis</name>
    <name type="common">China rose</name>
    <dbReference type="NCBI Taxonomy" id="74649"/>
    <lineage>
        <taxon>Eukaryota</taxon>
        <taxon>Viridiplantae</taxon>
        <taxon>Streptophyta</taxon>
        <taxon>Embryophyta</taxon>
        <taxon>Tracheophyta</taxon>
        <taxon>Spermatophyta</taxon>
        <taxon>Magnoliopsida</taxon>
        <taxon>eudicotyledons</taxon>
        <taxon>Gunneridae</taxon>
        <taxon>Pentapetalae</taxon>
        <taxon>rosids</taxon>
        <taxon>fabids</taxon>
        <taxon>Rosales</taxon>
        <taxon>Rosaceae</taxon>
        <taxon>Rosoideae</taxon>
        <taxon>Rosoideae incertae sedis</taxon>
        <taxon>Rosa</taxon>
    </lineage>
</organism>
<dbReference type="EMBL" id="PDCK01000042">
    <property type="protein sequence ID" value="PRQ37445.1"/>
    <property type="molecule type" value="Genomic_DNA"/>
</dbReference>
<evidence type="ECO:0000313" key="4">
    <source>
        <dbReference type="Proteomes" id="UP000238479"/>
    </source>
</evidence>
<evidence type="ECO:0000256" key="2">
    <source>
        <dbReference type="SAM" id="Phobius"/>
    </source>
</evidence>
<gene>
    <name evidence="3" type="ORF">RchiOBHm_Chr4g0402671</name>
</gene>
<comment type="caution">
    <text evidence="3">The sequence shown here is derived from an EMBL/GenBank/DDBJ whole genome shotgun (WGS) entry which is preliminary data.</text>
</comment>
<evidence type="ECO:0000256" key="1">
    <source>
        <dbReference type="SAM" id="MobiDB-lite"/>
    </source>
</evidence>
<dbReference type="AlphaFoldDB" id="A0A2P6QTC8"/>
<evidence type="ECO:0000313" key="3">
    <source>
        <dbReference type="EMBL" id="PRQ37445.1"/>
    </source>
</evidence>
<proteinExistence type="predicted"/>
<feature type="transmembrane region" description="Helical" evidence="2">
    <location>
        <begin position="27"/>
        <end position="48"/>
    </location>
</feature>
<name>A0A2P6QTC8_ROSCH</name>